<evidence type="ECO:0000256" key="1">
    <source>
        <dbReference type="SAM" id="Coils"/>
    </source>
</evidence>
<dbReference type="PANTHER" id="PTHR23159:SF31">
    <property type="entry name" value="CENTROSOME-ASSOCIATED PROTEIN CEP250 ISOFORM X1"/>
    <property type="match status" value="1"/>
</dbReference>
<keyword evidence="4" id="KW-1185">Reference proteome</keyword>
<dbReference type="AlphaFoldDB" id="A0A1J7JCN5"/>
<name>A0A1J7JCN5_9PEZI</name>
<feature type="region of interest" description="Disordered" evidence="2">
    <location>
        <begin position="790"/>
        <end position="827"/>
    </location>
</feature>
<feature type="coiled-coil region" evidence="1">
    <location>
        <begin position="125"/>
        <end position="263"/>
    </location>
</feature>
<feature type="coiled-coil region" evidence="1">
    <location>
        <begin position="578"/>
        <end position="612"/>
    </location>
</feature>
<feature type="compositionally biased region" description="Low complexity" evidence="2">
    <location>
        <begin position="817"/>
        <end position="827"/>
    </location>
</feature>
<proteinExistence type="predicted"/>
<evidence type="ECO:0000256" key="2">
    <source>
        <dbReference type="SAM" id="MobiDB-lite"/>
    </source>
</evidence>
<dbReference type="Gene3D" id="1.10.287.1490">
    <property type="match status" value="1"/>
</dbReference>
<dbReference type="STRING" id="1408157.A0A1J7JCN5"/>
<feature type="region of interest" description="Disordered" evidence="2">
    <location>
        <begin position="840"/>
        <end position="889"/>
    </location>
</feature>
<reference evidence="3 4" key="1">
    <citation type="submission" date="2016-10" db="EMBL/GenBank/DDBJ databases">
        <title>Draft genome sequence of Coniochaeta ligniaria NRRL30616, a lignocellulolytic fungus for bioabatement of inhibitors in plant biomass hydrolysates.</title>
        <authorList>
            <consortium name="DOE Joint Genome Institute"/>
            <person name="Jimenez D.J."/>
            <person name="Hector R.E."/>
            <person name="Riley R."/>
            <person name="Sun H."/>
            <person name="Grigoriev I.V."/>
            <person name="Van Elsas J.D."/>
            <person name="Nichols N.N."/>
        </authorList>
    </citation>
    <scope>NUCLEOTIDE SEQUENCE [LARGE SCALE GENOMIC DNA]</scope>
    <source>
        <strain evidence="3 4">NRRL 30616</strain>
    </source>
</reference>
<dbReference type="InParanoid" id="A0A1J7JCN5"/>
<dbReference type="OrthoDB" id="10609130at2759"/>
<gene>
    <name evidence="3" type="ORF">CONLIGDRAFT_299623</name>
</gene>
<keyword evidence="1" id="KW-0175">Coiled coil</keyword>
<feature type="coiled-coil region" evidence="1">
    <location>
        <begin position="318"/>
        <end position="397"/>
    </location>
</feature>
<feature type="coiled-coil region" evidence="1">
    <location>
        <begin position="440"/>
        <end position="520"/>
    </location>
</feature>
<evidence type="ECO:0000313" key="3">
    <source>
        <dbReference type="EMBL" id="OIW31097.1"/>
    </source>
</evidence>
<accession>A0A1J7JCN5</accession>
<evidence type="ECO:0000313" key="4">
    <source>
        <dbReference type="Proteomes" id="UP000182658"/>
    </source>
</evidence>
<organism evidence="3 4">
    <name type="scientific">Coniochaeta ligniaria NRRL 30616</name>
    <dbReference type="NCBI Taxonomy" id="1408157"/>
    <lineage>
        <taxon>Eukaryota</taxon>
        <taxon>Fungi</taxon>
        <taxon>Dikarya</taxon>
        <taxon>Ascomycota</taxon>
        <taxon>Pezizomycotina</taxon>
        <taxon>Sordariomycetes</taxon>
        <taxon>Sordariomycetidae</taxon>
        <taxon>Coniochaetales</taxon>
        <taxon>Coniochaetaceae</taxon>
        <taxon>Coniochaeta</taxon>
    </lineage>
</organism>
<protein>
    <submittedName>
        <fullName evidence="3">Uncharacterized protein</fullName>
    </submittedName>
</protein>
<dbReference type="EMBL" id="KV875096">
    <property type="protein sequence ID" value="OIW31097.1"/>
    <property type="molecule type" value="Genomic_DNA"/>
</dbReference>
<feature type="compositionally biased region" description="Low complexity" evidence="2">
    <location>
        <begin position="840"/>
        <end position="875"/>
    </location>
</feature>
<feature type="region of interest" description="Disordered" evidence="2">
    <location>
        <begin position="764"/>
        <end position="783"/>
    </location>
</feature>
<sequence>MTISPASHPHENFQSLLVNQFGQKPPEFFRVEVFFSFPRNPAFVSQQFTTATIVNFSTKHRQNLHFPDPIITLNSILPFSHSYQAINYHHATMAPKRDREEDEHPVVAREGAGIEAPTGGHLVTIEALMQKIDVLKEKLEDMEDKRDDAILQWSKRNGEMHIMLREKDKKMEEKLAEKAKEAEETMKNYKLSVQRTTREGWDKYREEQKKVENLTKLVKQQAEVQRNLLAQQQAQTQPQNTGNNNKAAEIKGLEKDLAEKSTQLTVEQRIVATLKARIAQLENPSGAAITLTPAPAAVQPQDSHEVTHVPKGQLEAARKLFRTRINEKEAELKKVQEKLEDLEYRLDEQENTLEEHKECEEIIDELHGTIDVRDRTIQELNTNIQELKTTVKKETTAAQLDRHRLTGARSIHDGQINDLKSKITDLTTRLCFETAAKNQLQAQSNGLQNTTLQVEEYEDEIKRLEAQVTGLTSKLSLAKDENTQLDQKLTKLDVDTTETEEKLKAEIETLKRQITQLASTEKTAGDQATNQNTALNAQVTSLTAQVTDLTAQVTGLTSKLCFAEGENTKLDQQVKTLVATTTQTENDLNLQVENLKRKINQLKSADQTAGNQATQQNIALTAQVTSLTEQVTALNNQVVAQTTELAKEKEAKQKLEQKVKQKVQDFKRAALQQIQTAQNSSSQYQEQVTQLKQIIVSYEAQAKAHVCTPAQETPPAPTTPAPTTSTVGGWNDWDVPVVKLTDLFADWHLKLDEEENSRRIIAVKDQHAPAQRAPAQERSSAPIITVTDQNAPARHAPAQEQSSTPITPVTDHRASARHAPAPATTAHSFARSGISIVTSFSDSSTTSSSSPTSAIGSSASKSATTPASSPATSPTDPSPPPPTPYDAREDVPDIESWWFDPTTFNRTWEPETFEYRRCRPYCDNCRTRGALRLVDNQWTLPADFGRKIPCAEHSKWWYPPTEKACFQKPLWNPQCQDCIEGDARASGEEDKLPEELKEQLACRDHSCQWAVHDLVEQRARFVLYEQSRKKEEAAAAWRLHEEKLAHYRAIYGRYWPASKGDGKGVAQ</sequence>
<dbReference type="Proteomes" id="UP000182658">
    <property type="component" value="Unassembled WGS sequence"/>
</dbReference>
<feature type="region of interest" description="Disordered" evidence="2">
    <location>
        <begin position="708"/>
        <end position="727"/>
    </location>
</feature>
<dbReference type="PANTHER" id="PTHR23159">
    <property type="entry name" value="CENTROSOMAL PROTEIN 2"/>
    <property type="match status" value="1"/>
</dbReference>
<feature type="coiled-coil region" evidence="1">
    <location>
        <begin position="638"/>
        <end position="701"/>
    </location>
</feature>